<evidence type="ECO:0000313" key="2">
    <source>
        <dbReference type="EMBL" id="OGZ64038.1"/>
    </source>
</evidence>
<gene>
    <name evidence="2" type="ORF">A2730_03000</name>
</gene>
<accession>A0A1G2HQ99</accession>
<keyword evidence="1" id="KW-1133">Transmembrane helix</keyword>
<evidence type="ECO:0000313" key="3">
    <source>
        <dbReference type="Proteomes" id="UP000176855"/>
    </source>
</evidence>
<evidence type="ECO:0000256" key="1">
    <source>
        <dbReference type="SAM" id="Phobius"/>
    </source>
</evidence>
<dbReference type="Pfam" id="PF18895">
    <property type="entry name" value="T4SS_pilin"/>
    <property type="match status" value="1"/>
</dbReference>
<keyword evidence="1" id="KW-0472">Membrane</keyword>
<feature type="transmembrane region" description="Helical" evidence="1">
    <location>
        <begin position="45"/>
        <end position="69"/>
    </location>
</feature>
<dbReference type="Proteomes" id="UP000176855">
    <property type="component" value="Unassembled WGS sequence"/>
</dbReference>
<proteinExistence type="predicted"/>
<dbReference type="InterPro" id="IPR043993">
    <property type="entry name" value="T4SS_pilin"/>
</dbReference>
<dbReference type="STRING" id="1802202.A2730_03000"/>
<protein>
    <submittedName>
        <fullName evidence="2">Uncharacterized protein</fullName>
    </submittedName>
</protein>
<keyword evidence="1" id="KW-0812">Transmembrane</keyword>
<reference evidence="2 3" key="1">
    <citation type="journal article" date="2016" name="Nat. Commun.">
        <title>Thousands of microbial genomes shed light on interconnected biogeochemical processes in an aquifer system.</title>
        <authorList>
            <person name="Anantharaman K."/>
            <person name="Brown C.T."/>
            <person name="Hug L.A."/>
            <person name="Sharon I."/>
            <person name="Castelle C.J."/>
            <person name="Probst A.J."/>
            <person name="Thomas B.C."/>
            <person name="Singh A."/>
            <person name="Wilkins M.J."/>
            <person name="Karaoz U."/>
            <person name="Brodie E.L."/>
            <person name="Williams K.H."/>
            <person name="Hubbard S.S."/>
            <person name="Banfield J.F."/>
        </authorList>
    </citation>
    <scope>NUCLEOTIDE SEQUENCE [LARGE SCALE GENOMIC DNA]</scope>
</reference>
<feature type="transmembrane region" description="Helical" evidence="1">
    <location>
        <begin position="81"/>
        <end position="103"/>
    </location>
</feature>
<dbReference type="EMBL" id="MHOO01000009">
    <property type="protein sequence ID" value="OGZ64038.1"/>
    <property type="molecule type" value="Genomic_DNA"/>
</dbReference>
<dbReference type="AlphaFoldDB" id="A0A1G2HQ99"/>
<name>A0A1G2HQ99_9BACT</name>
<organism evidence="2 3">
    <name type="scientific">Candidatus Staskawiczbacteria bacterium RIFCSPHIGHO2_01_FULL_39_25</name>
    <dbReference type="NCBI Taxonomy" id="1802202"/>
    <lineage>
        <taxon>Bacteria</taxon>
        <taxon>Candidatus Staskawicziibacteriota</taxon>
    </lineage>
</organism>
<comment type="caution">
    <text evidence="2">The sequence shown here is derived from an EMBL/GenBank/DDBJ whole genome shotgun (WGS) entry which is preliminary data.</text>
</comment>
<sequence>MNKKIAIASLTVLMVLPLMSMAELRLPSSNPDFSVWTIVTAVLNLIWPIFIGFAIIMFIVAGFEFLTAQGEISKVVKARQAVIWASVGVVVGVLAFSLPFVIWNQLGV</sequence>